<comment type="caution">
    <text evidence="6">The sequence shown here is derived from an EMBL/GenBank/DDBJ whole genome shotgun (WGS) entry which is preliminary data.</text>
</comment>
<dbReference type="PANTHER" id="PTHR30136">
    <property type="entry name" value="HELIX-TURN-HELIX TRANSCRIPTIONAL REGULATOR, ICLR FAMILY"/>
    <property type="match status" value="1"/>
</dbReference>
<dbReference type="InterPro" id="IPR036390">
    <property type="entry name" value="WH_DNA-bd_sf"/>
</dbReference>
<sequence>MKNRPAYGIDSVDHALRLATLLKQEGPLRVMEAAEHLGVARSTAHRLLAMLVYRDFAEQDDDRRYLAGPALRHPSAPEPVADLRRIAEPHLRELTARTGETTSVTVTVGHRTRFVATVECTQVLRVGDRAGRVLPAHLASGGKAALATLPDDEVRARLAAPDATEAGPVDVEALLRELRRCRRRGYALNEQATESGVTAIGRAVDGPPGAVPAAVAIAMPTVRFRRDRVAELGAELAAATGRIGTEWAVEAAGYRTG</sequence>
<gene>
    <name evidence="6" type="primary">iclR</name>
    <name evidence="6" type="ORF">GCM10009613_33150</name>
</gene>
<dbReference type="InterPro" id="IPR036388">
    <property type="entry name" value="WH-like_DNA-bd_sf"/>
</dbReference>
<keyword evidence="7" id="KW-1185">Reference proteome</keyword>
<keyword evidence="2" id="KW-0238">DNA-binding</keyword>
<evidence type="ECO:0000256" key="3">
    <source>
        <dbReference type="ARBA" id="ARBA00023163"/>
    </source>
</evidence>
<dbReference type="SUPFAM" id="SSF46785">
    <property type="entry name" value="Winged helix' DNA-binding domain"/>
    <property type="match status" value="1"/>
</dbReference>
<dbReference type="InterPro" id="IPR029016">
    <property type="entry name" value="GAF-like_dom_sf"/>
</dbReference>
<dbReference type="Pfam" id="PF09339">
    <property type="entry name" value="HTH_IclR"/>
    <property type="match status" value="1"/>
</dbReference>
<proteinExistence type="predicted"/>
<dbReference type="InterPro" id="IPR005471">
    <property type="entry name" value="Tscrpt_reg_IclR_N"/>
</dbReference>
<dbReference type="PANTHER" id="PTHR30136:SF35">
    <property type="entry name" value="HTH-TYPE TRANSCRIPTIONAL REGULATOR RV1719"/>
    <property type="match status" value="1"/>
</dbReference>
<reference evidence="6 7" key="1">
    <citation type="journal article" date="2019" name="Int. J. Syst. Evol. Microbiol.">
        <title>The Global Catalogue of Microorganisms (GCM) 10K type strain sequencing project: providing services to taxonomists for standard genome sequencing and annotation.</title>
        <authorList>
            <consortium name="The Broad Institute Genomics Platform"/>
            <consortium name="The Broad Institute Genome Sequencing Center for Infectious Disease"/>
            <person name="Wu L."/>
            <person name="Ma J."/>
        </authorList>
    </citation>
    <scope>NUCLEOTIDE SEQUENCE [LARGE SCALE GENOMIC DNA]</scope>
    <source>
        <strain evidence="6 7">JCM 11896</strain>
    </source>
</reference>
<evidence type="ECO:0000256" key="2">
    <source>
        <dbReference type="ARBA" id="ARBA00023125"/>
    </source>
</evidence>
<dbReference type="Pfam" id="PF01614">
    <property type="entry name" value="IclR_C"/>
    <property type="match status" value="1"/>
</dbReference>
<dbReference type="InterPro" id="IPR050707">
    <property type="entry name" value="HTH_MetabolicPath_Reg"/>
</dbReference>
<dbReference type="PROSITE" id="PS51078">
    <property type="entry name" value="ICLR_ED"/>
    <property type="match status" value="1"/>
</dbReference>
<dbReference type="Gene3D" id="3.30.450.40">
    <property type="match status" value="1"/>
</dbReference>
<feature type="domain" description="HTH iclR-type" evidence="4">
    <location>
        <begin position="9"/>
        <end position="69"/>
    </location>
</feature>
<protein>
    <submittedName>
        <fullName evidence="6">Glyoxylate bypass operon transcriptional repressor IclR</fullName>
    </submittedName>
</protein>
<dbReference type="Proteomes" id="UP001501414">
    <property type="component" value="Unassembled WGS sequence"/>
</dbReference>
<keyword evidence="3" id="KW-0804">Transcription</keyword>
<organism evidence="6 7">
    <name type="scientific">Pseudonocardia kongjuensis</name>
    <dbReference type="NCBI Taxonomy" id="102227"/>
    <lineage>
        <taxon>Bacteria</taxon>
        <taxon>Bacillati</taxon>
        <taxon>Actinomycetota</taxon>
        <taxon>Actinomycetes</taxon>
        <taxon>Pseudonocardiales</taxon>
        <taxon>Pseudonocardiaceae</taxon>
        <taxon>Pseudonocardia</taxon>
    </lineage>
</organism>
<accession>A0ABN1XVX3</accession>
<keyword evidence="1" id="KW-0805">Transcription regulation</keyword>
<dbReference type="Gene3D" id="1.10.10.10">
    <property type="entry name" value="Winged helix-like DNA-binding domain superfamily/Winged helix DNA-binding domain"/>
    <property type="match status" value="1"/>
</dbReference>
<dbReference type="SUPFAM" id="SSF55781">
    <property type="entry name" value="GAF domain-like"/>
    <property type="match status" value="1"/>
</dbReference>
<name>A0ABN1XVX3_9PSEU</name>
<evidence type="ECO:0000313" key="6">
    <source>
        <dbReference type="EMBL" id="GAA1391181.1"/>
    </source>
</evidence>
<feature type="domain" description="IclR-ED" evidence="5">
    <location>
        <begin position="69"/>
        <end position="249"/>
    </location>
</feature>
<dbReference type="SMART" id="SM00346">
    <property type="entry name" value="HTH_ICLR"/>
    <property type="match status" value="1"/>
</dbReference>
<dbReference type="EMBL" id="BAAAJK010000013">
    <property type="protein sequence ID" value="GAA1391181.1"/>
    <property type="molecule type" value="Genomic_DNA"/>
</dbReference>
<evidence type="ECO:0000256" key="1">
    <source>
        <dbReference type="ARBA" id="ARBA00023015"/>
    </source>
</evidence>
<dbReference type="RefSeq" id="WP_344023365.1">
    <property type="nucleotide sequence ID" value="NZ_BAAAJK010000013.1"/>
</dbReference>
<dbReference type="PROSITE" id="PS51077">
    <property type="entry name" value="HTH_ICLR"/>
    <property type="match status" value="1"/>
</dbReference>
<evidence type="ECO:0000259" key="5">
    <source>
        <dbReference type="PROSITE" id="PS51078"/>
    </source>
</evidence>
<evidence type="ECO:0000313" key="7">
    <source>
        <dbReference type="Proteomes" id="UP001501414"/>
    </source>
</evidence>
<dbReference type="InterPro" id="IPR014757">
    <property type="entry name" value="Tscrpt_reg_IclR_C"/>
</dbReference>
<evidence type="ECO:0000259" key="4">
    <source>
        <dbReference type="PROSITE" id="PS51077"/>
    </source>
</evidence>